<keyword evidence="3" id="KW-0722">Serine protease inhibitor</keyword>
<evidence type="ECO:0000256" key="3">
    <source>
        <dbReference type="ARBA" id="ARBA00022900"/>
    </source>
</evidence>
<proteinExistence type="inferred from homology"/>
<dbReference type="EMBL" id="CAJOBB010000282">
    <property type="protein sequence ID" value="CAF3638472.1"/>
    <property type="molecule type" value="Genomic_DNA"/>
</dbReference>
<dbReference type="AlphaFoldDB" id="A0A814VN24"/>
<dbReference type="Proteomes" id="UP000663868">
    <property type="component" value="Unassembled WGS sequence"/>
</dbReference>
<dbReference type="GO" id="GO:0004867">
    <property type="term" value="F:serine-type endopeptidase inhibitor activity"/>
    <property type="evidence" value="ECO:0007669"/>
    <property type="project" value="UniProtKB-KW"/>
</dbReference>
<name>A0A814VN24_9BILA</name>
<dbReference type="SUPFAM" id="SSF54654">
    <property type="entry name" value="CI-2 family of serine protease inhibitors"/>
    <property type="match status" value="1"/>
</dbReference>
<dbReference type="InterPro" id="IPR000864">
    <property type="entry name" value="Prot_inh_pot1"/>
</dbReference>
<comment type="similarity">
    <text evidence="1">Belongs to the protease inhibitor I13 (potato type I serine protease inhibitor) family.</text>
</comment>
<reference evidence="4" key="1">
    <citation type="submission" date="2021-02" db="EMBL/GenBank/DDBJ databases">
        <authorList>
            <person name="Nowell W R."/>
        </authorList>
    </citation>
    <scope>NUCLEOTIDE SEQUENCE</scope>
</reference>
<dbReference type="PANTHER" id="PTHR33091">
    <property type="entry name" value="PROTEIN, PUTATIVE, EXPRESSED-RELATED"/>
    <property type="match status" value="1"/>
</dbReference>
<dbReference type="GO" id="GO:0009611">
    <property type="term" value="P:response to wounding"/>
    <property type="evidence" value="ECO:0007669"/>
    <property type="project" value="InterPro"/>
</dbReference>
<sequence>MMNTFYLAIGAIYLFVLNGNYAASLPKYEQQLALRGRVIFPGGSRLPIESDAVLTVELLDTSLADAPAKTFARSVGKAIRFPMAFALKYSPRIFSDGHSYSIQVTIRNKQNELLYINDVRMEVIPIGADRTKLIDIPVILVKKSPPKQNKSQWPELVGKNGNEAVKIIKQETGFTNVMVVKEGSLVTMDYRANRVRVFVDKQGNVKASPSVA</sequence>
<dbReference type="InterPro" id="IPR036354">
    <property type="entry name" value="Prot_inh_pot1_sf"/>
</dbReference>
<evidence type="ECO:0000313" key="5">
    <source>
        <dbReference type="EMBL" id="CAF3638472.1"/>
    </source>
</evidence>
<dbReference type="Pfam" id="PF00280">
    <property type="entry name" value="potato_inhibit"/>
    <property type="match status" value="1"/>
</dbReference>
<evidence type="ECO:0000256" key="1">
    <source>
        <dbReference type="ARBA" id="ARBA00008210"/>
    </source>
</evidence>
<dbReference type="InterPro" id="IPR039366">
    <property type="entry name" value="Pilotin"/>
</dbReference>
<evidence type="ECO:0000313" key="6">
    <source>
        <dbReference type="Proteomes" id="UP000663860"/>
    </source>
</evidence>
<dbReference type="PRINTS" id="PR00292">
    <property type="entry name" value="POTATOINHBTR"/>
</dbReference>
<comment type="caution">
    <text evidence="4">The sequence shown here is derived from an EMBL/GenBank/DDBJ whole genome shotgun (WGS) entry which is preliminary data.</text>
</comment>
<dbReference type="EMBL" id="CAJNOE010000395">
    <property type="protein sequence ID" value="CAF1192881.1"/>
    <property type="molecule type" value="Genomic_DNA"/>
</dbReference>
<dbReference type="Pfam" id="PF09619">
    <property type="entry name" value="YscW"/>
    <property type="match status" value="1"/>
</dbReference>
<protein>
    <submittedName>
        <fullName evidence="4">Uncharacterized protein</fullName>
    </submittedName>
</protein>
<dbReference type="PROSITE" id="PS00285">
    <property type="entry name" value="POTATO_INHIBITOR"/>
    <property type="match status" value="1"/>
</dbReference>
<evidence type="ECO:0000313" key="4">
    <source>
        <dbReference type="EMBL" id="CAF1192881.1"/>
    </source>
</evidence>
<dbReference type="Gene3D" id="3.30.10.10">
    <property type="entry name" value="Trypsin Inhibitor V, subunit A"/>
    <property type="match status" value="1"/>
</dbReference>
<keyword evidence="2" id="KW-0646">Protease inhibitor</keyword>
<accession>A0A814VN24</accession>
<organism evidence="4 6">
    <name type="scientific">Adineta steineri</name>
    <dbReference type="NCBI Taxonomy" id="433720"/>
    <lineage>
        <taxon>Eukaryota</taxon>
        <taxon>Metazoa</taxon>
        <taxon>Spiralia</taxon>
        <taxon>Gnathifera</taxon>
        <taxon>Rotifera</taxon>
        <taxon>Eurotatoria</taxon>
        <taxon>Bdelloidea</taxon>
        <taxon>Adinetida</taxon>
        <taxon>Adinetidae</taxon>
        <taxon>Adineta</taxon>
    </lineage>
</organism>
<evidence type="ECO:0000256" key="2">
    <source>
        <dbReference type="ARBA" id="ARBA00022690"/>
    </source>
</evidence>
<dbReference type="PANTHER" id="PTHR33091:SF29">
    <property type="entry name" value="SUBTILISIN INHIBITOR 1"/>
    <property type="match status" value="1"/>
</dbReference>
<dbReference type="Proteomes" id="UP000663860">
    <property type="component" value="Unassembled WGS sequence"/>
</dbReference>
<gene>
    <name evidence="4" type="ORF">IZO911_LOCUS28148</name>
    <name evidence="5" type="ORF">KXQ929_LOCUS7056</name>
</gene>